<evidence type="ECO:0000313" key="1">
    <source>
        <dbReference type="EMBL" id="PIP52970.1"/>
    </source>
</evidence>
<dbReference type="SUPFAM" id="SSF52540">
    <property type="entry name" value="P-loop containing nucleoside triphosphate hydrolases"/>
    <property type="match status" value="1"/>
</dbReference>
<evidence type="ECO:0008006" key="3">
    <source>
        <dbReference type="Google" id="ProtNLM"/>
    </source>
</evidence>
<gene>
    <name evidence="1" type="ORF">COX08_03555</name>
</gene>
<dbReference type="AlphaFoldDB" id="A0A2H0B7D7"/>
<name>A0A2H0B7D7_9BACT</name>
<accession>A0A2H0B7D7</accession>
<comment type="caution">
    <text evidence="1">The sequence shown here is derived from an EMBL/GenBank/DDBJ whole genome shotgun (WGS) entry which is preliminary data.</text>
</comment>
<dbReference type="Gene3D" id="3.40.50.300">
    <property type="entry name" value="P-loop containing nucleotide triphosphate hydrolases"/>
    <property type="match status" value="1"/>
</dbReference>
<dbReference type="EMBL" id="PCSR01000086">
    <property type="protein sequence ID" value="PIP52970.1"/>
    <property type="molecule type" value="Genomic_DNA"/>
</dbReference>
<organism evidence="1 2">
    <name type="scientific">Candidatus Beckwithbacteria bacterium CG23_combo_of_CG06-09_8_20_14_all_34_8</name>
    <dbReference type="NCBI Taxonomy" id="1974497"/>
    <lineage>
        <taxon>Bacteria</taxon>
        <taxon>Candidatus Beckwithiibacteriota</taxon>
    </lineage>
</organism>
<dbReference type="Pfam" id="PF13189">
    <property type="entry name" value="Cytidylate_kin2"/>
    <property type="match status" value="1"/>
</dbReference>
<dbReference type="Proteomes" id="UP000229459">
    <property type="component" value="Unassembled WGS sequence"/>
</dbReference>
<dbReference type="InterPro" id="IPR027417">
    <property type="entry name" value="P-loop_NTPase"/>
</dbReference>
<proteinExistence type="predicted"/>
<evidence type="ECO:0000313" key="2">
    <source>
        <dbReference type="Proteomes" id="UP000229459"/>
    </source>
</evidence>
<sequence>MEQTFPHYQNVTISGLPGAGSSTLGKALAKELRWDYFCGGDFMRSYAIEKGLFDKQAKVHHSAAVYEDDFDKQVDYQARKWAQTKQFQILEAWLSGFMTMHVPNTLRVLVYCSDDAVRIDRIVNRDGISVDEAKDHIFRREQDNLNKWQKLYAQQWQEWVVDKGIFKVSEPIYFWKPQLYDLAIDTYTTNKEETLQLVLSKLKK</sequence>
<reference evidence="1 2" key="1">
    <citation type="submission" date="2017-09" db="EMBL/GenBank/DDBJ databases">
        <title>Depth-based differentiation of microbial function through sediment-hosted aquifers and enrichment of novel symbionts in the deep terrestrial subsurface.</title>
        <authorList>
            <person name="Probst A.J."/>
            <person name="Ladd B."/>
            <person name="Jarett J.K."/>
            <person name="Geller-Mcgrath D.E."/>
            <person name="Sieber C.M."/>
            <person name="Emerson J.B."/>
            <person name="Anantharaman K."/>
            <person name="Thomas B.C."/>
            <person name="Malmstrom R."/>
            <person name="Stieglmeier M."/>
            <person name="Klingl A."/>
            <person name="Woyke T."/>
            <person name="Ryan C.M."/>
            <person name="Banfield J.F."/>
        </authorList>
    </citation>
    <scope>NUCLEOTIDE SEQUENCE [LARGE SCALE GENOMIC DNA]</scope>
    <source>
        <strain evidence="1">CG23_combo_of_CG06-09_8_20_14_all_34_8</strain>
    </source>
</reference>
<protein>
    <recommendedName>
        <fullName evidence="3">(d)CMP kinase</fullName>
    </recommendedName>
</protein>